<evidence type="ECO:0000256" key="5">
    <source>
        <dbReference type="ARBA" id="ARBA00023004"/>
    </source>
</evidence>
<dbReference type="GO" id="GO:0042744">
    <property type="term" value="P:hydrogen peroxide catabolic process"/>
    <property type="evidence" value="ECO:0007669"/>
    <property type="project" value="TreeGrafter"/>
</dbReference>
<dbReference type="PROSITE" id="PS00436">
    <property type="entry name" value="PEROXIDASE_2"/>
    <property type="match status" value="1"/>
</dbReference>
<dbReference type="InterPro" id="IPR044831">
    <property type="entry name" value="Ccp1-like"/>
</dbReference>
<dbReference type="Gene3D" id="1.10.420.10">
    <property type="entry name" value="Peroxidase, domain 2"/>
    <property type="match status" value="2"/>
</dbReference>
<dbReference type="GO" id="GO:0020037">
    <property type="term" value="F:heme binding"/>
    <property type="evidence" value="ECO:0007669"/>
    <property type="project" value="InterPro"/>
</dbReference>
<comment type="similarity">
    <text evidence="6">Belongs to the peroxidase family.</text>
</comment>
<reference evidence="8" key="1">
    <citation type="submission" date="2021-01" db="EMBL/GenBank/DDBJ databases">
        <authorList>
            <person name="Corre E."/>
            <person name="Pelletier E."/>
            <person name="Niang G."/>
            <person name="Scheremetjew M."/>
            <person name="Finn R."/>
            <person name="Kale V."/>
            <person name="Holt S."/>
            <person name="Cochrane G."/>
            <person name="Meng A."/>
            <person name="Brown T."/>
            <person name="Cohen L."/>
        </authorList>
    </citation>
    <scope>NUCLEOTIDE SEQUENCE</scope>
    <source>
        <strain evidence="8">CCMP2222</strain>
    </source>
</reference>
<dbReference type="PRINTS" id="PR00459">
    <property type="entry name" value="ASPEROXIDASE"/>
</dbReference>
<feature type="domain" description="Plant heme peroxidase family profile" evidence="7">
    <location>
        <begin position="82"/>
        <end position="198"/>
    </location>
</feature>
<dbReference type="Pfam" id="PF00141">
    <property type="entry name" value="peroxidase"/>
    <property type="match status" value="1"/>
</dbReference>
<dbReference type="PROSITE" id="PS50873">
    <property type="entry name" value="PEROXIDASE_4"/>
    <property type="match status" value="1"/>
</dbReference>
<dbReference type="PRINTS" id="PR00458">
    <property type="entry name" value="PEROXIDASE"/>
</dbReference>
<dbReference type="GO" id="GO:0004601">
    <property type="term" value="F:peroxidase activity"/>
    <property type="evidence" value="ECO:0007669"/>
    <property type="project" value="UniProtKB-KW"/>
</dbReference>
<dbReference type="SUPFAM" id="SSF48113">
    <property type="entry name" value="Heme-dependent peroxidases"/>
    <property type="match status" value="2"/>
</dbReference>
<dbReference type="AlphaFoldDB" id="A0A7S2DJQ0"/>
<evidence type="ECO:0000259" key="7">
    <source>
        <dbReference type="PROSITE" id="PS50873"/>
    </source>
</evidence>
<dbReference type="GO" id="GO:0046872">
    <property type="term" value="F:metal ion binding"/>
    <property type="evidence" value="ECO:0007669"/>
    <property type="project" value="UniProtKB-KW"/>
</dbReference>
<dbReference type="EMBL" id="HBGQ01054698">
    <property type="protein sequence ID" value="CAD9456503.1"/>
    <property type="molecule type" value="Transcribed_RNA"/>
</dbReference>
<dbReference type="InterPro" id="IPR019794">
    <property type="entry name" value="Peroxidases_AS"/>
</dbReference>
<keyword evidence="4" id="KW-0560">Oxidoreductase</keyword>
<keyword evidence="2" id="KW-0349">Heme</keyword>
<evidence type="ECO:0000256" key="6">
    <source>
        <dbReference type="RuleBase" id="RU004241"/>
    </source>
</evidence>
<evidence type="ECO:0000256" key="2">
    <source>
        <dbReference type="ARBA" id="ARBA00022617"/>
    </source>
</evidence>
<evidence type="ECO:0000256" key="1">
    <source>
        <dbReference type="ARBA" id="ARBA00022559"/>
    </source>
</evidence>
<dbReference type="GO" id="GO:0034599">
    <property type="term" value="P:cellular response to oxidative stress"/>
    <property type="evidence" value="ECO:0007669"/>
    <property type="project" value="InterPro"/>
</dbReference>
<evidence type="ECO:0000256" key="4">
    <source>
        <dbReference type="ARBA" id="ARBA00023002"/>
    </source>
</evidence>
<dbReference type="PANTHER" id="PTHR31356:SF36">
    <property type="entry name" value="L-ASCORBATE PEROXIDASE 3"/>
    <property type="match status" value="1"/>
</dbReference>
<evidence type="ECO:0000256" key="3">
    <source>
        <dbReference type="ARBA" id="ARBA00022723"/>
    </source>
</evidence>
<dbReference type="InterPro" id="IPR002207">
    <property type="entry name" value="Peroxidase_I"/>
</dbReference>
<evidence type="ECO:0000313" key="8">
    <source>
        <dbReference type="EMBL" id="CAD9456503.1"/>
    </source>
</evidence>
<dbReference type="PANTHER" id="PTHR31356">
    <property type="entry name" value="THYLAKOID LUMENAL 29 KDA PROTEIN, CHLOROPLASTIC-RELATED"/>
    <property type="match status" value="1"/>
</dbReference>
<sequence>MGAVCSTPPAVQFGADACEEVRKDLLRIMDSPEWDDGSYAPLLIRLAWHSSGTYCKEDGTGGSNGATMRYTLEAGDPENAGLDHARAFLEPVKQKHPWLSFADLWIFAAYVAIEHTGGPRIDFTGGRVDAPEKSAVAPGRLPGAERGIADGWKLDADGRMEGWENLAKHIREVFGRMGLGDKEAVALICGGHVYGRCHPESSGYNGAWVENPTMFSNEYAADMVGDKWIAVTHDTKMPDGGPVPEEVRPAQGKRQYIDLSKYEGEEGERKAIQAPDATAYPPGRYKCVSSWVNIRELPDTSSPIVGRFVQEKELSLVSVKVFGTAVRGLAERGGWVSIIASGGKTLFERQGDLDLWALCGRYRAVAASGALVYPSLGAVAGDSRVKAGHAFCVGEVARGQDGDQAGALLGKRADPGPGNGEWVVLFSPSSGLVSELIVEGYNEKPRKAIKGQLGHQMMLVSDMVLLWDEAFKKHIEVYAEDEDLLKKDFGDAFRRLTELGCPWSADGPGNGCAGGASQAAGGIGCPHLRAVAAN</sequence>
<dbReference type="InterPro" id="IPR002016">
    <property type="entry name" value="Haem_peroxidase"/>
</dbReference>
<organism evidence="8">
    <name type="scientific">Alexandrium andersonii</name>
    <dbReference type="NCBI Taxonomy" id="327968"/>
    <lineage>
        <taxon>Eukaryota</taxon>
        <taxon>Sar</taxon>
        <taxon>Alveolata</taxon>
        <taxon>Dinophyceae</taxon>
        <taxon>Gonyaulacales</taxon>
        <taxon>Pyrocystaceae</taxon>
        <taxon>Alexandrium</taxon>
    </lineage>
</organism>
<proteinExistence type="inferred from homology"/>
<keyword evidence="3" id="KW-0479">Metal-binding</keyword>
<gene>
    <name evidence="8" type="ORF">AAND1436_LOCUS26542</name>
</gene>
<protein>
    <recommendedName>
        <fullName evidence="7">Plant heme peroxidase family profile domain-containing protein</fullName>
    </recommendedName>
</protein>
<dbReference type="Gene3D" id="1.10.520.10">
    <property type="match status" value="1"/>
</dbReference>
<dbReference type="GO" id="GO:0000302">
    <property type="term" value="P:response to reactive oxygen species"/>
    <property type="evidence" value="ECO:0007669"/>
    <property type="project" value="TreeGrafter"/>
</dbReference>
<name>A0A7S2DJQ0_9DINO</name>
<keyword evidence="5" id="KW-0408">Iron</keyword>
<keyword evidence="1" id="KW-0575">Peroxidase</keyword>
<dbReference type="InterPro" id="IPR010255">
    <property type="entry name" value="Haem_peroxidase_sf"/>
</dbReference>
<accession>A0A7S2DJQ0</accession>